<feature type="domain" description="Major facilitator superfamily (MFS) profile" evidence="8">
    <location>
        <begin position="19"/>
        <end position="427"/>
    </location>
</feature>
<dbReference type="PANTHER" id="PTHR23504:SF108">
    <property type="entry name" value="OS11G0151500 PROTEIN"/>
    <property type="match status" value="1"/>
</dbReference>
<feature type="transmembrane region" description="Helical" evidence="6">
    <location>
        <begin position="114"/>
        <end position="139"/>
    </location>
</feature>
<protein>
    <recommendedName>
        <fullName evidence="8">Major facilitator superfamily (MFS) profile domain-containing protein</fullName>
    </recommendedName>
</protein>
<dbReference type="Gene3D" id="1.20.1250.20">
    <property type="entry name" value="MFS general substrate transporter like domains"/>
    <property type="match status" value="1"/>
</dbReference>
<dbReference type="InterPro" id="IPR001958">
    <property type="entry name" value="Tet-R_TetA/multi-R_MdtG-like"/>
</dbReference>
<feature type="transmembrane region" description="Helical" evidence="6">
    <location>
        <begin position="307"/>
        <end position="327"/>
    </location>
</feature>
<evidence type="ECO:0000313" key="9">
    <source>
        <dbReference type="EMBL" id="KDP35836.1"/>
    </source>
</evidence>
<dbReference type="Pfam" id="PF07690">
    <property type="entry name" value="MFS_1"/>
    <property type="match status" value="1"/>
</dbReference>
<feature type="signal peptide" evidence="7">
    <location>
        <begin position="1"/>
        <end position="31"/>
    </location>
</feature>
<evidence type="ECO:0000256" key="4">
    <source>
        <dbReference type="ARBA" id="ARBA00022989"/>
    </source>
</evidence>
<dbReference type="SUPFAM" id="SSF103473">
    <property type="entry name" value="MFS general substrate transporter"/>
    <property type="match status" value="1"/>
</dbReference>
<dbReference type="InterPro" id="IPR011701">
    <property type="entry name" value="MFS"/>
</dbReference>
<dbReference type="Proteomes" id="UP000027138">
    <property type="component" value="Unassembled WGS sequence"/>
</dbReference>
<dbReference type="PANTHER" id="PTHR23504">
    <property type="entry name" value="MAJOR FACILITATOR SUPERFAMILY DOMAIN-CONTAINING PROTEIN 10"/>
    <property type="match status" value="1"/>
</dbReference>
<gene>
    <name evidence="9" type="ORF">JCGZ_10317</name>
</gene>
<dbReference type="InterPro" id="IPR005829">
    <property type="entry name" value="Sugar_transporter_CS"/>
</dbReference>
<evidence type="ECO:0000256" key="7">
    <source>
        <dbReference type="SAM" id="SignalP"/>
    </source>
</evidence>
<reference evidence="9 10" key="1">
    <citation type="journal article" date="2014" name="PLoS ONE">
        <title>Global Analysis of Gene Expression Profiles in Physic Nut (Jatropha curcas L.) Seedlings Exposed to Salt Stress.</title>
        <authorList>
            <person name="Zhang L."/>
            <person name="Zhang C."/>
            <person name="Wu P."/>
            <person name="Chen Y."/>
            <person name="Li M."/>
            <person name="Jiang H."/>
            <person name="Wu G."/>
        </authorList>
    </citation>
    <scope>NUCLEOTIDE SEQUENCE [LARGE SCALE GENOMIC DNA]</scope>
    <source>
        <strain evidence="10">cv. GZQX0401</strain>
        <tissue evidence="9">Young leaves</tissue>
    </source>
</reference>
<feature type="transmembrane region" description="Helical" evidence="6">
    <location>
        <begin position="365"/>
        <end position="383"/>
    </location>
</feature>
<dbReference type="CDD" id="cd17330">
    <property type="entry name" value="MFS_SLC46_TetA_like"/>
    <property type="match status" value="1"/>
</dbReference>
<keyword evidence="2" id="KW-0813">Transport</keyword>
<name>A0A067KHZ1_JATCU</name>
<dbReference type="KEGG" id="jcu:105636073"/>
<keyword evidence="4 6" id="KW-1133">Transmembrane helix</keyword>
<keyword evidence="3 6" id="KW-0812">Transmembrane</keyword>
<evidence type="ECO:0000256" key="1">
    <source>
        <dbReference type="ARBA" id="ARBA00004141"/>
    </source>
</evidence>
<keyword evidence="5 6" id="KW-0472">Membrane</keyword>
<evidence type="ECO:0000256" key="5">
    <source>
        <dbReference type="ARBA" id="ARBA00023136"/>
    </source>
</evidence>
<evidence type="ECO:0000256" key="6">
    <source>
        <dbReference type="SAM" id="Phobius"/>
    </source>
</evidence>
<proteinExistence type="predicted"/>
<feature type="transmembrane region" description="Helical" evidence="6">
    <location>
        <begin position="333"/>
        <end position="353"/>
    </location>
</feature>
<sequence>MEWNRCISGFRELRPLVHLLLPLSVHWVAEQMTVSVLVDITTSALCPGQTTCSQAIYISGLQQTVVGIFKMVVLPLLGQLADEYGRKPFLLLTVSTSIFPFALLAYSQTKEFVYAYYVLRTISFILSQGSIFCISVAYAADIVKENKRAAVFSWMTGLFSASHVIGNVLARFLPWRYIFTVSIILLIFGPFYMQFFLVETVERAQRKEQKSNLLTKIVKVSRKRYESMRDAATVVFSSPTLRGITFVSFFYELGMSGISAVLLYYLKSVFGFSKNQYSEILLMVGIGEIFSQIVVLPLVNPLVGEKVILCLSLLASIAYAFLYGLAWASWVPYMSASFGAIYVLVKPATYAIISKASSSMNQGKAQGFVAGVQSIASLLSPLAMSPLTSWFLSSNPPFNCKGFSIIVASLCIIVALCYACLLQPEQHEPRSSEEDMEAPLLSDN</sequence>
<dbReference type="InterPro" id="IPR020846">
    <property type="entry name" value="MFS_dom"/>
</dbReference>
<dbReference type="GO" id="GO:0016020">
    <property type="term" value="C:membrane"/>
    <property type="evidence" value="ECO:0007669"/>
    <property type="project" value="UniProtKB-SubCell"/>
</dbReference>
<dbReference type="InterPro" id="IPR036259">
    <property type="entry name" value="MFS_trans_sf"/>
</dbReference>
<evidence type="ECO:0000256" key="2">
    <source>
        <dbReference type="ARBA" id="ARBA00022448"/>
    </source>
</evidence>
<feature type="transmembrane region" description="Helical" evidence="6">
    <location>
        <begin position="280"/>
        <end position="300"/>
    </location>
</feature>
<feature type="transmembrane region" description="Helical" evidence="6">
    <location>
        <begin position="176"/>
        <end position="198"/>
    </location>
</feature>
<feature type="transmembrane region" description="Helical" evidence="6">
    <location>
        <begin position="151"/>
        <end position="170"/>
    </location>
</feature>
<comment type="subcellular location">
    <subcellularLocation>
        <location evidence="1">Membrane</location>
        <topology evidence="1">Multi-pass membrane protein</topology>
    </subcellularLocation>
</comment>
<evidence type="ECO:0000259" key="8">
    <source>
        <dbReference type="PROSITE" id="PS50850"/>
    </source>
</evidence>
<feature type="transmembrane region" description="Helical" evidence="6">
    <location>
        <begin position="246"/>
        <end position="265"/>
    </location>
</feature>
<dbReference type="PRINTS" id="PR01035">
    <property type="entry name" value="TCRTETA"/>
</dbReference>
<dbReference type="PROSITE" id="PS50850">
    <property type="entry name" value="MFS"/>
    <property type="match status" value="1"/>
</dbReference>
<evidence type="ECO:0000313" key="10">
    <source>
        <dbReference type="Proteomes" id="UP000027138"/>
    </source>
</evidence>
<dbReference type="PROSITE" id="PS00216">
    <property type="entry name" value="SUGAR_TRANSPORT_1"/>
    <property type="match status" value="1"/>
</dbReference>
<dbReference type="AlphaFoldDB" id="A0A067KHZ1"/>
<keyword evidence="7" id="KW-0732">Signal</keyword>
<feature type="transmembrane region" description="Helical" evidence="6">
    <location>
        <begin position="89"/>
        <end position="108"/>
    </location>
</feature>
<keyword evidence="10" id="KW-1185">Reference proteome</keyword>
<dbReference type="EMBL" id="KK914469">
    <property type="protein sequence ID" value="KDP35836.1"/>
    <property type="molecule type" value="Genomic_DNA"/>
</dbReference>
<accession>A0A067KHZ1</accession>
<feature type="chain" id="PRO_5001639617" description="Major facilitator superfamily (MFS) profile domain-containing protein" evidence="7">
    <location>
        <begin position="32"/>
        <end position="444"/>
    </location>
</feature>
<dbReference type="OrthoDB" id="419616at2759"/>
<organism evidence="9 10">
    <name type="scientific">Jatropha curcas</name>
    <name type="common">Barbados nut</name>
    <dbReference type="NCBI Taxonomy" id="180498"/>
    <lineage>
        <taxon>Eukaryota</taxon>
        <taxon>Viridiplantae</taxon>
        <taxon>Streptophyta</taxon>
        <taxon>Embryophyta</taxon>
        <taxon>Tracheophyta</taxon>
        <taxon>Spermatophyta</taxon>
        <taxon>Magnoliopsida</taxon>
        <taxon>eudicotyledons</taxon>
        <taxon>Gunneridae</taxon>
        <taxon>Pentapetalae</taxon>
        <taxon>rosids</taxon>
        <taxon>fabids</taxon>
        <taxon>Malpighiales</taxon>
        <taxon>Euphorbiaceae</taxon>
        <taxon>Crotonoideae</taxon>
        <taxon>Jatropheae</taxon>
        <taxon>Jatropha</taxon>
    </lineage>
</organism>
<dbReference type="GO" id="GO:0022857">
    <property type="term" value="F:transmembrane transporter activity"/>
    <property type="evidence" value="ECO:0007669"/>
    <property type="project" value="InterPro"/>
</dbReference>
<feature type="transmembrane region" description="Helical" evidence="6">
    <location>
        <begin position="403"/>
        <end position="422"/>
    </location>
</feature>
<evidence type="ECO:0000256" key="3">
    <source>
        <dbReference type="ARBA" id="ARBA00022692"/>
    </source>
</evidence>